<keyword evidence="13" id="KW-1071">Ligand-gated ion channel</keyword>
<proteinExistence type="predicted"/>
<reference evidence="24 25" key="1">
    <citation type="journal article" date="2021" name="Sci. Rep.">
        <title>Chromosome anchoring in Senegalese sole (Solea senegalensis) reveals sex-associated markers and genome rearrangements in flatfish.</title>
        <authorList>
            <person name="Guerrero-Cozar I."/>
            <person name="Gomez-Garrido J."/>
            <person name="Berbel C."/>
            <person name="Martinez-Blanch J.F."/>
            <person name="Alioto T."/>
            <person name="Claros M.G."/>
            <person name="Gagnaire P.A."/>
            <person name="Manchado M."/>
        </authorList>
    </citation>
    <scope>NUCLEOTIDE SEQUENCE [LARGE SCALE GENOMIC DNA]</scope>
    <source>
        <strain evidence="24">Sse05_10M</strain>
    </source>
</reference>
<protein>
    <submittedName>
        <fullName evidence="24">5-hydroxytryptamine receptor 3A-like</fullName>
    </submittedName>
</protein>
<evidence type="ECO:0000256" key="13">
    <source>
        <dbReference type="ARBA" id="ARBA00023286"/>
    </source>
</evidence>
<keyword evidence="3 20" id="KW-0812">Transmembrane</keyword>
<keyword evidence="25" id="KW-1185">Reference proteome</keyword>
<evidence type="ECO:0000259" key="23">
    <source>
        <dbReference type="Pfam" id="PF02932"/>
    </source>
</evidence>
<keyword evidence="8 20" id="KW-0472">Membrane</keyword>
<dbReference type="AlphaFoldDB" id="A0AAV6RFX8"/>
<evidence type="ECO:0000259" key="22">
    <source>
        <dbReference type="Pfam" id="PF02931"/>
    </source>
</evidence>
<dbReference type="Proteomes" id="UP000693946">
    <property type="component" value="Linkage Group LG19"/>
</dbReference>
<comment type="caution">
    <text evidence="24">The sequence shown here is derived from an EMBL/GenBank/DDBJ whole genome shotgun (WGS) entry which is preliminary data.</text>
</comment>
<dbReference type="PANTHER" id="PTHR18945">
    <property type="entry name" value="NEUROTRANSMITTER GATED ION CHANNEL"/>
    <property type="match status" value="1"/>
</dbReference>
<evidence type="ECO:0000256" key="2">
    <source>
        <dbReference type="ARBA" id="ARBA00022475"/>
    </source>
</evidence>
<dbReference type="InterPro" id="IPR006201">
    <property type="entry name" value="Neur_channel"/>
</dbReference>
<keyword evidence="9" id="KW-1015">Disulfide bond</keyword>
<dbReference type="InterPro" id="IPR018000">
    <property type="entry name" value="Neurotransmitter_ion_chnl_CS"/>
</dbReference>
<evidence type="ECO:0000256" key="19">
    <source>
        <dbReference type="ARBA" id="ARBA00037540"/>
    </source>
</evidence>
<keyword evidence="4 21" id="KW-0732">Signal</keyword>
<dbReference type="GO" id="GO:0045211">
    <property type="term" value="C:postsynaptic membrane"/>
    <property type="evidence" value="ECO:0007669"/>
    <property type="project" value="UniProtKB-SubCell"/>
</dbReference>
<evidence type="ECO:0000313" key="25">
    <source>
        <dbReference type="Proteomes" id="UP000693946"/>
    </source>
</evidence>
<evidence type="ECO:0000256" key="17">
    <source>
        <dbReference type="ARBA" id="ARBA00036239"/>
    </source>
</evidence>
<evidence type="ECO:0000256" key="18">
    <source>
        <dbReference type="ARBA" id="ARBA00036634"/>
    </source>
</evidence>
<evidence type="ECO:0000256" key="21">
    <source>
        <dbReference type="SAM" id="SignalP"/>
    </source>
</evidence>
<dbReference type="GO" id="GO:0005230">
    <property type="term" value="F:extracellular ligand-gated monoatomic ion channel activity"/>
    <property type="evidence" value="ECO:0007669"/>
    <property type="project" value="InterPro"/>
</dbReference>
<keyword evidence="14" id="KW-0407">Ion channel</keyword>
<keyword evidence="1" id="KW-0813">Transport</keyword>
<feature type="domain" description="Neurotransmitter-gated ion-channel transmembrane" evidence="23">
    <location>
        <begin position="254"/>
        <end position="328"/>
    </location>
</feature>
<evidence type="ECO:0000256" key="7">
    <source>
        <dbReference type="ARBA" id="ARBA00023065"/>
    </source>
</evidence>
<evidence type="ECO:0000256" key="6">
    <source>
        <dbReference type="ARBA" id="ARBA00023018"/>
    </source>
</evidence>
<keyword evidence="11" id="KW-0325">Glycoprotein</keyword>
<evidence type="ECO:0000256" key="16">
    <source>
        <dbReference type="ARBA" id="ARBA00034430"/>
    </source>
</evidence>
<gene>
    <name evidence="24" type="ORF">JOB18_009339</name>
</gene>
<dbReference type="PROSITE" id="PS00236">
    <property type="entry name" value="NEUROTR_ION_CHANNEL"/>
    <property type="match status" value="1"/>
</dbReference>
<name>A0AAV6RFX8_SOLSE</name>
<dbReference type="Pfam" id="PF02931">
    <property type="entry name" value="Neur_chan_LBD"/>
    <property type="match status" value="1"/>
</dbReference>
<evidence type="ECO:0000256" key="11">
    <source>
        <dbReference type="ARBA" id="ARBA00023180"/>
    </source>
</evidence>
<evidence type="ECO:0000256" key="3">
    <source>
        <dbReference type="ARBA" id="ARBA00022692"/>
    </source>
</evidence>
<dbReference type="InterPro" id="IPR006202">
    <property type="entry name" value="Neur_chan_lig-bd"/>
</dbReference>
<feature type="chain" id="PRO_5044023309" evidence="21">
    <location>
        <begin position="20"/>
        <end position="451"/>
    </location>
</feature>
<feature type="domain" description="Neurotransmitter-gated ion-channel ligand-binding" evidence="22">
    <location>
        <begin position="51"/>
        <end position="245"/>
    </location>
</feature>
<comment type="catalytic activity">
    <reaction evidence="18">
        <text>Ca(2+)(in) = Ca(2+)(out)</text>
        <dbReference type="Rhea" id="RHEA:29671"/>
        <dbReference type="ChEBI" id="CHEBI:29108"/>
    </reaction>
</comment>
<feature type="transmembrane region" description="Helical" evidence="20">
    <location>
        <begin position="417"/>
        <end position="438"/>
    </location>
</feature>
<dbReference type="EMBL" id="JAGKHQ010000011">
    <property type="protein sequence ID" value="KAG7504457.1"/>
    <property type="molecule type" value="Genomic_DNA"/>
</dbReference>
<feature type="transmembrane region" description="Helical" evidence="20">
    <location>
        <begin position="246"/>
        <end position="267"/>
    </location>
</feature>
<comment type="catalytic activity">
    <reaction evidence="17">
        <text>Na(+)(in) = Na(+)(out)</text>
        <dbReference type="Rhea" id="RHEA:34963"/>
        <dbReference type="ChEBI" id="CHEBI:29101"/>
    </reaction>
</comment>
<keyword evidence="2" id="KW-1003">Cell membrane</keyword>
<evidence type="ECO:0000256" key="1">
    <source>
        <dbReference type="ARBA" id="ARBA00022448"/>
    </source>
</evidence>
<dbReference type="GO" id="GO:0004888">
    <property type="term" value="F:transmembrane signaling receptor activity"/>
    <property type="evidence" value="ECO:0007669"/>
    <property type="project" value="InterPro"/>
</dbReference>
<evidence type="ECO:0000256" key="8">
    <source>
        <dbReference type="ARBA" id="ARBA00023136"/>
    </source>
</evidence>
<evidence type="ECO:0000256" key="5">
    <source>
        <dbReference type="ARBA" id="ARBA00022989"/>
    </source>
</evidence>
<comment type="subcellular location">
    <subcellularLocation>
        <location evidence="15">Postsynaptic cell membrane</location>
        <topology evidence="15">Multi-pass membrane protein</topology>
    </subcellularLocation>
</comment>
<evidence type="ECO:0000256" key="4">
    <source>
        <dbReference type="ARBA" id="ARBA00022729"/>
    </source>
</evidence>
<dbReference type="Pfam" id="PF02932">
    <property type="entry name" value="Neur_chan_memb"/>
    <property type="match status" value="1"/>
</dbReference>
<dbReference type="InterPro" id="IPR006029">
    <property type="entry name" value="Neurotrans-gated_channel_TM"/>
</dbReference>
<evidence type="ECO:0000313" key="24">
    <source>
        <dbReference type="EMBL" id="KAG7504457.1"/>
    </source>
</evidence>
<comment type="function">
    <text evidence="19">Forms serotonin (5-hydroxytryptamine/5-HT3)-activated cation-selective channel complexes, which when activated cause fast, depolarizing responses in neurons.</text>
</comment>
<keyword evidence="10 24" id="KW-0675">Receptor</keyword>
<sequence>MSGRTTLAVLAVMAAAAAAANVSSSQTSNCSYLGLFKHLDLINAKREVGMMRPVKNWTMHTTILLDMVLYGILELGEKTQTVTSHIMLHMRWHDEFLTWNPSDFCGIQTVVIPKSKLWYPDISILEDISDTGSIRQSPMVKVFSDSKVKAHVYQHLTSTCPLDLYLFPFDKQQCNITFSSVNYYVDEIKLGTLSSDETLTWVSDTLMITEGEWILVNLTIVEYNLNKTDETLSNLAYMVTLVRKPMLYVINLLVPMFYFLILDLASFFIRGEKLNFKVTVLLSISVLLLILKDLLPSTERNMPLIAKFSLIIFIMVGLSLLEAMLVDFLMGLDGCCGQKTPSASNTQVEIQLEVNCRTEPVEAGEKSQAKPTARPREGDLLKLLLEQVKAARQETERQCKDERKPGCYARLAKIIDYVYFVFYLISVATFLFYMYVVWVEGRCFNLISECT</sequence>
<organism evidence="24 25">
    <name type="scientific">Solea senegalensis</name>
    <name type="common">Senegalese sole</name>
    <dbReference type="NCBI Taxonomy" id="28829"/>
    <lineage>
        <taxon>Eukaryota</taxon>
        <taxon>Metazoa</taxon>
        <taxon>Chordata</taxon>
        <taxon>Craniata</taxon>
        <taxon>Vertebrata</taxon>
        <taxon>Euteleostomi</taxon>
        <taxon>Actinopterygii</taxon>
        <taxon>Neopterygii</taxon>
        <taxon>Teleostei</taxon>
        <taxon>Neoteleostei</taxon>
        <taxon>Acanthomorphata</taxon>
        <taxon>Carangaria</taxon>
        <taxon>Pleuronectiformes</taxon>
        <taxon>Pleuronectoidei</taxon>
        <taxon>Soleidae</taxon>
        <taxon>Solea</taxon>
    </lineage>
</organism>
<feature type="transmembrane region" description="Helical" evidence="20">
    <location>
        <begin position="274"/>
        <end position="292"/>
    </location>
</feature>
<evidence type="ECO:0000256" key="9">
    <source>
        <dbReference type="ARBA" id="ARBA00023157"/>
    </source>
</evidence>
<dbReference type="FunFam" id="2.70.170.10:FF:000017">
    <property type="entry name" value="5-hydroxytryptamine receptor 3A"/>
    <property type="match status" value="1"/>
</dbReference>
<feature type="signal peptide" evidence="21">
    <location>
        <begin position="1"/>
        <end position="19"/>
    </location>
</feature>
<feature type="transmembrane region" description="Helical" evidence="20">
    <location>
        <begin position="304"/>
        <end position="321"/>
    </location>
</feature>
<keyword evidence="12" id="KW-0628">Postsynaptic cell membrane</keyword>
<comment type="catalytic activity">
    <reaction evidence="16">
        <text>K(+)(in) = K(+)(out)</text>
        <dbReference type="Rhea" id="RHEA:29463"/>
        <dbReference type="ChEBI" id="CHEBI:29103"/>
    </reaction>
</comment>
<keyword evidence="7" id="KW-0406">Ion transport</keyword>
<evidence type="ECO:0000256" key="10">
    <source>
        <dbReference type="ARBA" id="ARBA00023170"/>
    </source>
</evidence>
<keyword evidence="6" id="KW-0770">Synapse</keyword>
<keyword evidence="5 20" id="KW-1133">Transmembrane helix</keyword>
<evidence type="ECO:0000256" key="14">
    <source>
        <dbReference type="ARBA" id="ARBA00023303"/>
    </source>
</evidence>
<evidence type="ECO:0000256" key="12">
    <source>
        <dbReference type="ARBA" id="ARBA00023257"/>
    </source>
</evidence>
<evidence type="ECO:0000256" key="15">
    <source>
        <dbReference type="ARBA" id="ARBA00034104"/>
    </source>
</evidence>
<evidence type="ECO:0000256" key="20">
    <source>
        <dbReference type="SAM" id="Phobius"/>
    </source>
</evidence>
<accession>A0AAV6RFX8</accession>